<proteinExistence type="predicted"/>
<sequence>MGKLSRFMMVGSIDISRHMHKRLDAKFNAWKLLTNGLNFKCKREKKYYTNNMELIKKLDDYCENKNAFKEKLSKYDETTCCKYSNHVKDRKETDELPFPYGHGYSCGYQPPISSEANPEESFNNLPAKFSFTSVSTLLGACLSGLYLYRAY</sequence>
<organism evidence="1 4">
    <name type="scientific">Plasmodium ovale curtisi</name>
    <dbReference type="NCBI Taxonomy" id="864141"/>
    <lineage>
        <taxon>Eukaryota</taxon>
        <taxon>Sar</taxon>
        <taxon>Alveolata</taxon>
        <taxon>Apicomplexa</taxon>
        <taxon>Aconoidasida</taxon>
        <taxon>Haemosporida</taxon>
        <taxon>Plasmodiidae</taxon>
        <taxon>Plasmodium</taxon>
        <taxon>Plasmodium (Plasmodium)</taxon>
    </lineage>
</organism>
<evidence type="ECO:0000313" key="3">
    <source>
        <dbReference type="Proteomes" id="UP000078546"/>
    </source>
</evidence>
<reference evidence="3 4" key="1">
    <citation type="submission" date="2016-05" db="EMBL/GenBank/DDBJ databases">
        <authorList>
            <person name="Naeem Raeece"/>
        </authorList>
    </citation>
    <scope>NUCLEOTIDE SEQUENCE [LARGE SCALE GENOMIC DNA]</scope>
</reference>
<accession>A0A1A8VT27</accession>
<gene>
    <name evidence="2" type="ORF">POVCU1_070070</name>
    <name evidence="1" type="ORF">POVCU2_0015590</name>
</gene>
<evidence type="ECO:0000313" key="1">
    <source>
        <dbReference type="EMBL" id="SBS82491.1"/>
    </source>
</evidence>
<protein>
    <submittedName>
        <fullName evidence="1">PIR Superfamily Protein</fullName>
    </submittedName>
</protein>
<dbReference type="Proteomes" id="UP000078560">
    <property type="component" value="Unassembled WGS sequence"/>
</dbReference>
<reference evidence="1" key="2">
    <citation type="submission" date="2016-05" db="EMBL/GenBank/DDBJ databases">
        <authorList>
            <person name="Lavstsen T."/>
            <person name="Jespersen J.S."/>
        </authorList>
    </citation>
    <scope>NUCLEOTIDE SEQUENCE [LARGE SCALE GENOMIC DNA]</scope>
</reference>
<dbReference type="Proteomes" id="UP000078546">
    <property type="component" value="Unassembled WGS sequence"/>
</dbReference>
<name>A0A1A8VT27_PLAOA</name>
<evidence type="ECO:0000313" key="4">
    <source>
        <dbReference type="Proteomes" id="UP000078560"/>
    </source>
</evidence>
<dbReference type="AlphaFoldDB" id="A0A1A8VT27"/>
<dbReference type="EMBL" id="FLQV01002791">
    <property type="protein sequence ID" value="SBT01844.1"/>
    <property type="molecule type" value="Genomic_DNA"/>
</dbReference>
<dbReference type="EMBL" id="FLQU01000214">
    <property type="protein sequence ID" value="SBS82491.1"/>
    <property type="molecule type" value="Genomic_DNA"/>
</dbReference>
<evidence type="ECO:0000313" key="2">
    <source>
        <dbReference type="EMBL" id="SBT01844.1"/>
    </source>
</evidence>